<dbReference type="RefSeq" id="WP_307107553.1">
    <property type="nucleotide sequence ID" value="NZ_JAUTAS010000001.1"/>
</dbReference>
<comment type="caution">
    <text evidence="1">The sequence shown here is derived from an EMBL/GenBank/DDBJ whole genome shotgun (WGS) entry which is preliminary data.</text>
</comment>
<dbReference type="AlphaFoldDB" id="A0AAP5EB65"/>
<proteinExistence type="predicted"/>
<evidence type="ECO:0000313" key="2">
    <source>
        <dbReference type="Proteomes" id="UP001226084"/>
    </source>
</evidence>
<organism evidence="1 2">
    <name type="scientific">Stenotrophomonas rhizophila</name>
    <dbReference type="NCBI Taxonomy" id="216778"/>
    <lineage>
        <taxon>Bacteria</taxon>
        <taxon>Pseudomonadati</taxon>
        <taxon>Pseudomonadota</taxon>
        <taxon>Gammaproteobacteria</taxon>
        <taxon>Lysobacterales</taxon>
        <taxon>Lysobacteraceae</taxon>
        <taxon>Stenotrophomonas</taxon>
    </lineage>
</organism>
<accession>A0AAP5EB65</accession>
<sequence>MNRIDADWLREFDEAMLGFFAIDHADAGMCADEISRYADLSPKEAALTYGVEYDLCRVDTFWS</sequence>
<protein>
    <submittedName>
        <fullName evidence="1">Uncharacterized protein</fullName>
    </submittedName>
</protein>
<evidence type="ECO:0000313" key="1">
    <source>
        <dbReference type="EMBL" id="MDQ1110042.1"/>
    </source>
</evidence>
<dbReference type="EMBL" id="JAUTAS010000001">
    <property type="protein sequence ID" value="MDQ1110042.1"/>
    <property type="molecule type" value="Genomic_DNA"/>
</dbReference>
<dbReference type="Proteomes" id="UP001226084">
    <property type="component" value="Unassembled WGS sequence"/>
</dbReference>
<reference evidence="1" key="1">
    <citation type="submission" date="2023-07" db="EMBL/GenBank/DDBJ databases">
        <title>Functional and genomic diversity of the sorghum phyllosphere microbiome.</title>
        <authorList>
            <person name="Shade A."/>
        </authorList>
    </citation>
    <scope>NUCLEOTIDE SEQUENCE</scope>
    <source>
        <strain evidence="1">SORGH_AS_0457</strain>
    </source>
</reference>
<name>A0AAP5EB65_9GAMM</name>
<gene>
    <name evidence="1" type="ORF">QE424_003201</name>
</gene>